<dbReference type="InterPro" id="IPR013766">
    <property type="entry name" value="Thioredoxin_domain"/>
</dbReference>
<comment type="similarity">
    <text evidence="1">Belongs to the SCO1/2 family.</text>
</comment>
<dbReference type="EMBL" id="PNCG01000015">
    <property type="protein sequence ID" value="TMP86251.1"/>
    <property type="molecule type" value="Genomic_DNA"/>
</dbReference>
<reference evidence="6 8" key="1">
    <citation type="journal article" date="2015" name="BMC Genomics">
        <title>Genome mining reveals unlocked bioactive potential of marine Gram-negative bacteria.</title>
        <authorList>
            <person name="Machado H."/>
            <person name="Sonnenschein E.C."/>
            <person name="Melchiorsen J."/>
            <person name="Gram L."/>
        </authorList>
    </citation>
    <scope>NUCLEOTIDE SEQUENCE [LARGE SCALE GENOMIC DNA]</scope>
    <source>
        <strain evidence="6 8">S3137</strain>
    </source>
</reference>
<feature type="binding site" evidence="3">
    <location>
        <position position="154"/>
    </location>
    <ligand>
        <name>Cu cation</name>
        <dbReference type="ChEBI" id="CHEBI:23378"/>
    </ligand>
</feature>
<feature type="binding site" evidence="3">
    <location>
        <position position="68"/>
    </location>
    <ligand>
        <name>Cu cation</name>
        <dbReference type="ChEBI" id="CHEBI:23378"/>
    </ligand>
</feature>
<feature type="binding site" evidence="3">
    <location>
        <position position="72"/>
    </location>
    <ligand>
        <name>Cu cation</name>
        <dbReference type="ChEBI" id="CHEBI:23378"/>
    </ligand>
</feature>
<dbReference type="GeneID" id="58227117"/>
<dbReference type="Proteomes" id="UP000305874">
    <property type="component" value="Unassembled WGS sequence"/>
</dbReference>
<organism evidence="6 8">
    <name type="scientific">Pseudoalteromonas ruthenica</name>
    <dbReference type="NCBI Taxonomy" id="151081"/>
    <lineage>
        <taxon>Bacteria</taxon>
        <taxon>Pseudomonadati</taxon>
        <taxon>Pseudomonadota</taxon>
        <taxon>Gammaproteobacteria</taxon>
        <taxon>Alteromonadales</taxon>
        <taxon>Pseudoalteromonadaceae</taxon>
        <taxon>Pseudoalteromonas</taxon>
    </lineage>
</organism>
<dbReference type="GO" id="GO:0046872">
    <property type="term" value="F:metal ion binding"/>
    <property type="evidence" value="ECO:0007669"/>
    <property type="project" value="UniProtKB-KW"/>
</dbReference>
<protein>
    <submittedName>
        <fullName evidence="6">Photosynthetic protein synthase I</fullName>
    </submittedName>
    <submittedName>
        <fullName evidence="7">SCO family protein</fullName>
    </submittedName>
</protein>
<reference evidence="9" key="3">
    <citation type="submission" date="2019-06" db="EMBL/GenBank/DDBJ databases">
        <title>Co-occurence of chitin degradation, pigmentation and bioactivity in marine Pseudoalteromonas.</title>
        <authorList>
            <person name="Sonnenschein E.C."/>
            <person name="Bech P.K."/>
        </authorList>
    </citation>
    <scope>NUCLEOTIDE SEQUENCE [LARGE SCALE GENOMIC DNA]</scope>
    <source>
        <strain evidence="9">S2897</strain>
    </source>
</reference>
<dbReference type="AlphaFoldDB" id="A0A0F4PQ24"/>
<keyword evidence="4" id="KW-1015">Disulfide bond</keyword>
<evidence type="ECO:0000256" key="3">
    <source>
        <dbReference type="PIRSR" id="PIRSR603782-1"/>
    </source>
</evidence>
<dbReference type="CDD" id="cd02968">
    <property type="entry name" value="SCO"/>
    <property type="match status" value="1"/>
</dbReference>
<dbReference type="PANTHER" id="PTHR12151">
    <property type="entry name" value="ELECTRON TRANSPORT PROTIN SCO1/SENC FAMILY MEMBER"/>
    <property type="match status" value="1"/>
</dbReference>
<keyword evidence="3" id="KW-0479">Metal-binding</keyword>
<name>A0A0F4PQ24_9GAMM</name>
<evidence type="ECO:0000313" key="7">
    <source>
        <dbReference type="EMBL" id="TMP86251.1"/>
    </source>
</evidence>
<evidence type="ECO:0000313" key="9">
    <source>
        <dbReference type="Proteomes" id="UP000305874"/>
    </source>
</evidence>
<evidence type="ECO:0000259" key="5">
    <source>
        <dbReference type="PROSITE" id="PS51352"/>
    </source>
</evidence>
<dbReference type="eggNOG" id="COG1999">
    <property type="taxonomic scope" value="Bacteria"/>
</dbReference>
<proteinExistence type="inferred from homology"/>
<evidence type="ECO:0000256" key="4">
    <source>
        <dbReference type="PIRSR" id="PIRSR603782-2"/>
    </source>
</evidence>
<dbReference type="EMBL" id="JXXZ01000002">
    <property type="protein sequence ID" value="KJZ01617.1"/>
    <property type="molecule type" value="Genomic_DNA"/>
</dbReference>
<dbReference type="SUPFAM" id="SSF52833">
    <property type="entry name" value="Thioredoxin-like"/>
    <property type="match status" value="1"/>
</dbReference>
<dbReference type="STRING" id="151081.TW72_01290"/>
<dbReference type="InterPro" id="IPR036249">
    <property type="entry name" value="Thioredoxin-like_sf"/>
</dbReference>
<evidence type="ECO:0000256" key="2">
    <source>
        <dbReference type="ARBA" id="ARBA00023008"/>
    </source>
</evidence>
<dbReference type="InterPro" id="IPR003782">
    <property type="entry name" value="SCO1/SenC"/>
</dbReference>
<reference evidence="7 9" key="2">
    <citation type="submission" date="2017-12" db="EMBL/GenBank/DDBJ databases">
        <authorList>
            <person name="Paulsen S."/>
            <person name="Gram L.K."/>
        </authorList>
    </citation>
    <scope>NUCLEOTIDE SEQUENCE [LARGE SCALE GENOMIC DNA]</scope>
    <source>
        <strain evidence="7 9">S2897</strain>
    </source>
</reference>
<evidence type="ECO:0000313" key="8">
    <source>
        <dbReference type="Proteomes" id="UP000033664"/>
    </source>
</evidence>
<reference evidence="7" key="4">
    <citation type="submission" date="2019-09" db="EMBL/GenBank/DDBJ databases">
        <title>Co-occurence of chitin degradation, pigmentation and bioactivity in marine Pseudoalteromonas.</title>
        <authorList>
            <person name="Sonnenschein E.C."/>
            <person name="Bech P.K."/>
        </authorList>
    </citation>
    <scope>NUCLEOTIDE SEQUENCE</scope>
    <source>
        <strain evidence="7">S2897</strain>
    </source>
</reference>
<accession>A0A0F4PQ24</accession>
<dbReference type="PATRIC" id="fig|151081.8.peg.1437"/>
<keyword evidence="8" id="KW-1185">Reference proteome</keyword>
<dbReference type="Proteomes" id="UP000033664">
    <property type="component" value="Unassembled WGS sequence"/>
</dbReference>
<dbReference type="PANTHER" id="PTHR12151:SF25">
    <property type="entry name" value="LINALOOL DEHYDRATASE_ISOMERASE DOMAIN-CONTAINING PROTEIN"/>
    <property type="match status" value="1"/>
</dbReference>
<dbReference type="Pfam" id="PF02630">
    <property type="entry name" value="SCO1-SenC"/>
    <property type="match status" value="1"/>
</dbReference>
<feature type="disulfide bond" description="Redox-active" evidence="4">
    <location>
        <begin position="68"/>
        <end position="72"/>
    </location>
</feature>
<dbReference type="PROSITE" id="PS51352">
    <property type="entry name" value="THIOREDOXIN_2"/>
    <property type="match status" value="1"/>
</dbReference>
<sequence>MWRKLGAAALFSVLLQGCSKPTLEVDALVYEPAKVVKPFKLKNQHGNDVGVDDLKSQWDLLFLGYTSCPDVCPMTLAKLRQVEKKLAIEDINVWFISVDPNRDTAQKRLQYINYFNPNYQAVSGPHKALYPFVQNLGLIYAVTEEQTGDYLVDHSASVALVDPHGKIRAIFKPEFKAGSVPTINTDTMIKDLKSILSYYGG</sequence>
<comment type="caution">
    <text evidence="6">The sequence shown here is derived from an EMBL/GenBank/DDBJ whole genome shotgun (WGS) entry which is preliminary data.</text>
</comment>
<dbReference type="RefSeq" id="WP_045979083.1">
    <property type="nucleotide sequence ID" value="NZ_CP023396.1"/>
</dbReference>
<dbReference type="OrthoDB" id="9790194at2"/>
<evidence type="ECO:0000313" key="6">
    <source>
        <dbReference type="EMBL" id="KJZ01617.1"/>
    </source>
</evidence>
<feature type="domain" description="Thioredoxin" evidence="5">
    <location>
        <begin position="30"/>
        <end position="197"/>
    </location>
</feature>
<keyword evidence="2 3" id="KW-0186">Copper</keyword>
<evidence type="ECO:0000256" key="1">
    <source>
        <dbReference type="ARBA" id="ARBA00010996"/>
    </source>
</evidence>
<dbReference type="PROSITE" id="PS51257">
    <property type="entry name" value="PROKAR_LIPOPROTEIN"/>
    <property type="match status" value="1"/>
</dbReference>
<dbReference type="Gene3D" id="3.40.30.10">
    <property type="entry name" value="Glutaredoxin"/>
    <property type="match status" value="1"/>
</dbReference>
<gene>
    <name evidence="7" type="ORF">CWC05_14935</name>
    <name evidence="6" type="ORF">TW72_01290</name>
</gene>